<name>A0A9W9ZF40_9CNID</name>
<gene>
    <name evidence="1" type="ORF">OS493_008970</name>
</gene>
<evidence type="ECO:0000313" key="1">
    <source>
        <dbReference type="EMBL" id="KAJ7380507.1"/>
    </source>
</evidence>
<accession>A0A9W9ZF40</accession>
<comment type="caution">
    <text evidence="1">The sequence shown here is derived from an EMBL/GenBank/DDBJ whole genome shotgun (WGS) entry which is preliminary data.</text>
</comment>
<dbReference type="OrthoDB" id="5984822at2759"/>
<sequence length="143" mass="16581">MAGMQCYFRQAVEKIHLLVRKHISMGHHLQTSELRLSGLISGTVEQAVLQNELDKVKQHWNTHRIRRSGHGTVPGVPDVLFYLPDRSSAVDCKWVLQSRTIDEMEQHLNVENNDDEANIYQEYFHYVMNHQSLQLPSSIEISM</sequence>
<keyword evidence="2" id="KW-1185">Reference proteome</keyword>
<proteinExistence type="predicted"/>
<evidence type="ECO:0000313" key="2">
    <source>
        <dbReference type="Proteomes" id="UP001163046"/>
    </source>
</evidence>
<dbReference type="EMBL" id="MU826353">
    <property type="protein sequence ID" value="KAJ7380507.1"/>
    <property type="molecule type" value="Genomic_DNA"/>
</dbReference>
<organism evidence="1 2">
    <name type="scientific">Desmophyllum pertusum</name>
    <dbReference type="NCBI Taxonomy" id="174260"/>
    <lineage>
        <taxon>Eukaryota</taxon>
        <taxon>Metazoa</taxon>
        <taxon>Cnidaria</taxon>
        <taxon>Anthozoa</taxon>
        <taxon>Hexacorallia</taxon>
        <taxon>Scleractinia</taxon>
        <taxon>Caryophylliina</taxon>
        <taxon>Caryophylliidae</taxon>
        <taxon>Desmophyllum</taxon>
    </lineage>
</organism>
<dbReference type="AlphaFoldDB" id="A0A9W9ZF40"/>
<protein>
    <submittedName>
        <fullName evidence="1">Uncharacterized protein</fullName>
    </submittedName>
</protein>
<dbReference type="Proteomes" id="UP001163046">
    <property type="component" value="Unassembled WGS sequence"/>
</dbReference>
<reference evidence="1" key="1">
    <citation type="submission" date="2023-01" db="EMBL/GenBank/DDBJ databases">
        <title>Genome assembly of the deep-sea coral Lophelia pertusa.</title>
        <authorList>
            <person name="Herrera S."/>
            <person name="Cordes E."/>
        </authorList>
    </citation>
    <scope>NUCLEOTIDE SEQUENCE</scope>
    <source>
        <strain evidence="1">USNM1676648</strain>
        <tissue evidence="1">Polyp</tissue>
    </source>
</reference>